<dbReference type="GO" id="GO:0005634">
    <property type="term" value="C:nucleus"/>
    <property type="evidence" value="ECO:0007669"/>
    <property type="project" value="UniProtKB-SubCell"/>
</dbReference>
<proteinExistence type="predicted"/>
<dbReference type="Pfam" id="PF02701">
    <property type="entry name" value="Zn_ribbon_Dof"/>
    <property type="match status" value="1"/>
</dbReference>
<keyword evidence="7 8" id="KW-0539">Nucleus</keyword>
<keyword evidence="3 9" id="KW-0862">Zinc</keyword>
<comment type="caution">
    <text evidence="12">The sequence shown here is derived from an EMBL/GenBank/DDBJ whole genome shotgun (WGS) entry which is preliminary data.</text>
</comment>
<comment type="subcellular location">
    <subcellularLocation>
        <location evidence="8 9">Nucleus</location>
    </subcellularLocation>
</comment>
<accession>A0AAV8Q998</accession>
<evidence type="ECO:0000256" key="8">
    <source>
        <dbReference type="PROSITE-ProRule" id="PRU00071"/>
    </source>
</evidence>
<feature type="compositionally biased region" description="Polar residues" evidence="10">
    <location>
        <begin position="87"/>
        <end position="97"/>
    </location>
</feature>
<evidence type="ECO:0000256" key="5">
    <source>
        <dbReference type="ARBA" id="ARBA00023125"/>
    </source>
</evidence>
<evidence type="ECO:0000256" key="1">
    <source>
        <dbReference type="ARBA" id="ARBA00022723"/>
    </source>
</evidence>
<protein>
    <recommendedName>
        <fullName evidence="9">Dof zinc finger protein</fullName>
    </recommendedName>
</protein>
<evidence type="ECO:0000256" key="10">
    <source>
        <dbReference type="SAM" id="MobiDB-lite"/>
    </source>
</evidence>
<sequence length="292" mass="32038">MLSSNDNVLSYPPAVVADRRWKPIVELAPNCPRCHSSNTKFCYYNNYSLSQPRYFCKGCRRYWTKGGSLRNVPVGGGCRKSRRAKSTRPSTVSPVAGSFTNSSPPLLPCPIRPDLMLSEMVSDSCMARAATIDDSTAPADGSTIDLQALYAKYSNQRPQTEPGPVTAESQLAEGDHEPMGSVGTSSESSSCNQVFSQPMEEEEEEEAIALLSQVDPPYNIEHSCLPVDLTATVEWPMQPVTNYVSLDCPGASGLIYEEFESVAVGGMHHQQSPLNDDWSLPDYSSLEPFYRC</sequence>
<dbReference type="PANTHER" id="PTHR31992">
    <property type="entry name" value="DOF ZINC FINGER PROTEIN DOF1.4-RELATED"/>
    <property type="match status" value="1"/>
</dbReference>
<organism evidence="12 13">
    <name type="scientific">Ensete ventricosum</name>
    <name type="common">Abyssinian banana</name>
    <name type="synonym">Musa ensete</name>
    <dbReference type="NCBI Taxonomy" id="4639"/>
    <lineage>
        <taxon>Eukaryota</taxon>
        <taxon>Viridiplantae</taxon>
        <taxon>Streptophyta</taxon>
        <taxon>Embryophyta</taxon>
        <taxon>Tracheophyta</taxon>
        <taxon>Spermatophyta</taxon>
        <taxon>Magnoliopsida</taxon>
        <taxon>Liliopsida</taxon>
        <taxon>Zingiberales</taxon>
        <taxon>Musaceae</taxon>
        <taxon>Ensete</taxon>
    </lineage>
</organism>
<feature type="domain" description="Dof-type" evidence="11">
    <location>
        <begin position="29"/>
        <end position="83"/>
    </location>
</feature>
<dbReference type="AlphaFoldDB" id="A0AAV8Q998"/>
<keyword evidence="1 9" id="KW-0479">Metal-binding</keyword>
<dbReference type="PROSITE" id="PS50884">
    <property type="entry name" value="ZF_DOF_2"/>
    <property type="match status" value="1"/>
</dbReference>
<dbReference type="PROSITE" id="PS01361">
    <property type="entry name" value="ZF_DOF_1"/>
    <property type="match status" value="1"/>
</dbReference>
<keyword evidence="2 8" id="KW-0863">Zinc-finger</keyword>
<dbReference type="PANTHER" id="PTHR31992:SF316">
    <property type="entry name" value="DOF ZINC FINGER PROTEIN DOF1.2"/>
    <property type="match status" value="1"/>
</dbReference>
<name>A0AAV8Q998_ENSVE</name>
<dbReference type="InterPro" id="IPR003851">
    <property type="entry name" value="Znf_Dof"/>
</dbReference>
<keyword evidence="6 9" id="KW-0804">Transcription</keyword>
<comment type="function">
    <text evidence="9">Transcription factor that binds specifically to a 5'-AA[AG]G-3' consensus core sequence.</text>
</comment>
<feature type="region of interest" description="Disordered" evidence="10">
    <location>
        <begin position="78"/>
        <end position="97"/>
    </location>
</feature>
<dbReference type="InterPro" id="IPR045174">
    <property type="entry name" value="Dof"/>
</dbReference>
<evidence type="ECO:0000256" key="6">
    <source>
        <dbReference type="ARBA" id="ARBA00023163"/>
    </source>
</evidence>
<evidence type="ECO:0000259" key="11">
    <source>
        <dbReference type="PROSITE" id="PS50884"/>
    </source>
</evidence>
<evidence type="ECO:0000256" key="3">
    <source>
        <dbReference type="ARBA" id="ARBA00022833"/>
    </source>
</evidence>
<evidence type="ECO:0000256" key="9">
    <source>
        <dbReference type="RuleBase" id="RU369094"/>
    </source>
</evidence>
<dbReference type="GO" id="GO:0008270">
    <property type="term" value="F:zinc ion binding"/>
    <property type="evidence" value="ECO:0007669"/>
    <property type="project" value="UniProtKB-KW"/>
</dbReference>
<evidence type="ECO:0000256" key="2">
    <source>
        <dbReference type="ARBA" id="ARBA00022771"/>
    </source>
</evidence>
<keyword evidence="4 9" id="KW-0805">Transcription regulation</keyword>
<evidence type="ECO:0000256" key="4">
    <source>
        <dbReference type="ARBA" id="ARBA00023015"/>
    </source>
</evidence>
<evidence type="ECO:0000313" key="13">
    <source>
        <dbReference type="Proteomes" id="UP001222027"/>
    </source>
</evidence>
<evidence type="ECO:0000256" key="7">
    <source>
        <dbReference type="ARBA" id="ARBA00023242"/>
    </source>
</evidence>
<dbReference type="GO" id="GO:0003700">
    <property type="term" value="F:DNA-binding transcription factor activity"/>
    <property type="evidence" value="ECO:0007669"/>
    <property type="project" value="UniProtKB-UniRule"/>
</dbReference>
<gene>
    <name evidence="12" type="ORF">OPV22_007687</name>
</gene>
<dbReference type="EMBL" id="JAQQAF010000002">
    <property type="protein sequence ID" value="KAJ8506801.1"/>
    <property type="molecule type" value="Genomic_DNA"/>
</dbReference>
<dbReference type="GO" id="GO:0003677">
    <property type="term" value="F:DNA binding"/>
    <property type="evidence" value="ECO:0007669"/>
    <property type="project" value="UniProtKB-UniRule"/>
</dbReference>
<keyword evidence="13" id="KW-1185">Reference proteome</keyword>
<evidence type="ECO:0000313" key="12">
    <source>
        <dbReference type="EMBL" id="KAJ8506801.1"/>
    </source>
</evidence>
<dbReference type="Proteomes" id="UP001222027">
    <property type="component" value="Unassembled WGS sequence"/>
</dbReference>
<keyword evidence="5 8" id="KW-0238">DNA-binding</keyword>
<reference evidence="12 13" key="1">
    <citation type="submission" date="2022-12" db="EMBL/GenBank/DDBJ databases">
        <title>Chromosome-scale assembly of the Ensete ventricosum genome.</title>
        <authorList>
            <person name="Dussert Y."/>
            <person name="Stocks J."/>
            <person name="Wendawek A."/>
            <person name="Woldeyes F."/>
            <person name="Nichols R.A."/>
            <person name="Borrell J.S."/>
        </authorList>
    </citation>
    <scope>NUCLEOTIDE SEQUENCE [LARGE SCALE GENOMIC DNA]</scope>
    <source>
        <strain evidence="13">cv. Maze</strain>
        <tissue evidence="12">Seeds</tissue>
    </source>
</reference>